<accession>A0A3E0X236</accession>
<organism evidence="2 3">
    <name type="scientific">Alkalilimnicola ehrlichii</name>
    <dbReference type="NCBI Taxonomy" id="351052"/>
    <lineage>
        <taxon>Bacteria</taxon>
        <taxon>Pseudomonadati</taxon>
        <taxon>Pseudomonadota</taxon>
        <taxon>Gammaproteobacteria</taxon>
        <taxon>Chromatiales</taxon>
        <taxon>Ectothiorhodospiraceae</taxon>
        <taxon>Alkalilimnicola</taxon>
    </lineage>
</organism>
<dbReference type="AlphaFoldDB" id="A0A3E0X236"/>
<comment type="caution">
    <text evidence="2">The sequence shown here is derived from an EMBL/GenBank/DDBJ whole genome shotgun (WGS) entry which is preliminary data.</text>
</comment>
<dbReference type="Proteomes" id="UP000256763">
    <property type="component" value="Unassembled WGS sequence"/>
</dbReference>
<dbReference type="PANTHER" id="PTHR30105:SF2">
    <property type="entry name" value="DIVERGENT POLYSACCHARIDE DEACETYLASE SUPERFAMILY"/>
    <property type="match status" value="1"/>
</dbReference>
<dbReference type="InterPro" id="IPR011330">
    <property type="entry name" value="Glyco_hydro/deAcase_b/a-brl"/>
</dbReference>
<evidence type="ECO:0000313" key="2">
    <source>
        <dbReference type="EMBL" id="RFA38253.1"/>
    </source>
</evidence>
<dbReference type="PANTHER" id="PTHR30105">
    <property type="entry name" value="UNCHARACTERIZED YIBQ-RELATED"/>
    <property type="match status" value="1"/>
</dbReference>
<keyword evidence="3" id="KW-1185">Reference proteome</keyword>
<evidence type="ECO:0000313" key="3">
    <source>
        <dbReference type="Proteomes" id="UP000256763"/>
    </source>
</evidence>
<dbReference type="CDD" id="cd10936">
    <property type="entry name" value="CE4_DAC2"/>
    <property type="match status" value="1"/>
</dbReference>
<dbReference type="InterPro" id="IPR006837">
    <property type="entry name" value="Divergent_DAC"/>
</dbReference>
<feature type="chain" id="PRO_5017615199" description="Divergent polysaccharide deacetylase family protein" evidence="1">
    <location>
        <begin position="21"/>
        <end position="260"/>
    </location>
</feature>
<dbReference type="OrthoDB" id="9784811at2"/>
<evidence type="ECO:0000256" key="1">
    <source>
        <dbReference type="SAM" id="SignalP"/>
    </source>
</evidence>
<keyword evidence="1" id="KW-0732">Signal</keyword>
<name>A0A3E0X236_9GAMM</name>
<dbReference type="SUPFAM" id="SSF88713">
    <property type="entry name" value="Glycoside hydrolase/deacetylase"/>
    <property type="match status" value="1"/>
</dbReference>
<protein>
    <recommendedName>
        <fullName evidence="4">Divergent polysaccharide deacetylase family protein</fullName>
    </recommendedName>
</protein>
<dbReference type="Pfam" id="PF04748">
    <property type="entry name" value="Polysacc_deac_2"/>
    <property type="match status" value="1"/>
</dbReference>
<dbReference type="RefSeq" id="WP_116301105.1">
    <property type="nucleotide sequence ID" value="NZ_NFZV01000003.1"/>
</dbReference>
<dbReference type="EMBL" id="NFZW01000004">
    <property type="protein sequence ID" value="RFA38253.1"/>
    <property type="molecule type" value="Genomic_DNA"/>
</dbReference>
<evidence type="ECO:0008006" key="4">
    <source>
        <dbReference type="Google" id="ProtNLM"/>
    </source>
</evidence>
<gene>
    <name evidence="2" type="ORF">CAL65_05295</name>
</gene>
<dbReference type="GO" id="GO:0005975">
    <property type="term" value="P:carbohydrate metabolic process"/>
    <property type="evidence" value="ECO:0007669"/>
    <property type="project" value="InterPro"/>
</dbReference>
<proteinExistence type="predicted"/>
<sequence>MRWWFGVLVSAVFVCSAAQAESVSPEPAIAIIIDDLGDRLAEGRRVVDLPGPVACAFLPHTPHVQRLAEAAHATGKEVMLHLPLQAKAGNDLGPGGLTLDMDQEAFVASVQASLAAVPHVSGVNNHMGSLLTRHPGHMTWLMEVLRAQEAELFFIDSRTSRHSVAEQMAREARLPTASRHVFLDHNPSPRAVEAEFERLLRIARSRGVALAIGHPYRSTLEVLERRLPQLQEDGVRLVSVSEMIELETERDKSWQTSSSH</sequence>
<reference evidence="3" key="1">
    <citation type="submission" date="2017-05" db="EMBL/GenBank/DDBJ databases">
        <authorList>
            <person name="Sharma S."/>
            <person name="Sidhu C."/>
            <person name="Pinnaka A.K."/>
        </authorList>
    </citation>
    <scope>NUCLEOTIDE SEQUENCE [LARGE SCALE GENOMIC DNA]</scope>
    <source>
        <strain evidence="3">AK93</strain>
    </source>
</reference>
<feature type="signal peptide" evidence="1">
    <location>
        <begin position="1"/>
        <end position="20"/>
    </location>
</feature>
<dbReference type="Gene3D" id="3.20.20.370">
    <property type="entry name" value="Glycoside hydrolase/deacetylase"/>
    <property type="match status" value="1"/>
</dbReference>